<proteinExistence type="predicted"/>
<reference evidence="2 3" key="1">
    <citation type="submission" date="2019-02" db="EMBL/GenBank/DDBJ databases">
        <title>Kribbella capetownensis sp. nov. and Kribbella speibonae sp. nov., isolated from soil.</title>
        <authorList>
            <person name="Curtis S.M."/>
            <person name="Norton I."/>
            <person name="Everest G.J."/>
            <person name="Meyers P.R."/>
        </authorList>
    </citation>
    <scope>NUCLEOTIDE SEQUENCE [LARGE SCALE GENOMIC DNA]</scope>
    <source>
        <strain evidence="2 3">DSM 27082</strain>
    </source>
</reference>
<evidence type="ECO:0000313" key="2">
    <source>
        <dbReference type="EMBL" id="TCC32111.1"/>
    </source>
</evidence>
<feature type="domain" description="ANTAR" evidence="1">
    <location>
        <begin position="8"/>
        <end position="69"/>
    </location>
</feature>
<keyword evidence="3" id="KW-1185">Reference proteome</keyword>
<dbReference type="InterPro" id="IPR036388">
    <property type="entry name" value="WH-like_DNA-bd_sf"/>
</dbReference>
<evidence type="ECO:0000313" key="3">
    <source>
        <dbReference type="Proteomes" id="UP000292695"/>
    </source>
</evidence>
<protein>
    <submittedName>
        <fullName evidence="2">ANTAR domain-containing protein</fullName>
    </submittedName>
</protein>
<organism evidence="2 3">
    <name type="scientific">Kribbella sindirgiensis</name>
    <dbReference type="NCBI Taxonomy" id="1124744"/>
    <lineage>
        <taxon>Bacteria</taxon>
        <taxon>Bacillati</taxon>
        <taxon>Actinomycetota</taxon>
        <taxon>Actinomycetes</taxon>
        <taxon>Propionibacteriales</taxon>
        <taxon>Kribbellaceae</taxon>
        <taxon>Kribbella</taxon>
    </lineage>
</organism>
<comment type="caution">
    <text evidence="2">The sequence shown here is derived from an EMBL/GenBank/DDBJ whole genome shotgun (WGS) entry which is preliminary data.</text>
</comment>
<dbReference type="EMBL" id="SJKA01000006">
    <property type="protein sequence ID" value="TCC32111.1"/>
    <property type="molecule type" value="Genomic_DNA"/>
</dbReference>
<evidence type="ECO:0000259" key="1">
    <source>
        <dbReference type="PROSITE" id="PS50921"/>
    </source>
</evidence>
<dbReference type="InterPro" id="IPR011006">
    <property type="entry name" value="CheY-like_superfamily"/>
</dbReference>
<dbReference type="InterPro" id="IPR005561">
    <property type="entry name" value="ANTAR"/>
</dbReference>
<dbReference type="PROSITE" id="PS50921">
    <property type="entry name" value="ANTAR"/>
    <property type="match status" value="1"/>
</dbReference>
<dbReference type="SMART" id="SM01012">
    <property type="entry name" value="ANTAR"/>
    <property type="match status" value="1"/>
</dbReference>
<accession>A0A4R0IFQ4</accession>
<dbReference type="SUPFAM" id="SSF52172">
    <property type="entry name" value="CheY-like"/>
    <property type="match status" value="1"/>
</dbReference>
<sequence length="75" mass="8347">MRTAGAGHRVLVVDPPSSRGVVDERYTVDIATGMLMERHQVSSQVASQILRRHAAARRLQVIEVARWLVATRSLL</sequence>
<dbReference type="GO" id="GO:0003723">
    <property type="term" value="F:RNA binding"/>
    <property type="evidence" value="ECO:0007669"/>
    <property type="project" value="InterPro"/>
</dbReference>
<name>A0A4R0IFQ4_9ACTN</name>
<dbReference type="Pfam" id="PF03861">
    <property type="entry name" value="ANTAR"/>
    <property type="match status" value="1"/>
</dbReference>
<dbReference type="Proteomes" id="UP000292695">
    <property type="component" value="Unassembled WGS sequence"/>
</dbReference>
<dbReference type="RefSeq" id="WP_131289690.1">
    <property type="nucleotide sequence ID" value="NZ_SJKA01000006.1"/>
</dbReference>
<dbReference type="Gene3D" id="1.10.10.10">
    <property type="entry name" value="Winged helix-like DNA-binding domain superfamily/Winged helix DNA-binding domain"/>
    <property type="match status" value="1"/>
</dbReference>
<gene>
    <name evidence="2" type="ORF">E0H50_17920</name>
</gene>
<dbReference type="AlphaFoldDB" id="A0A4R0IFQ4"/>